<feature type="transmembrane region" description="Helical" evidence="6">
    <location>
        <begin position="365"/>
        <end position="384"/>
    </location>
</feature>
<evidence type="ECO:0000256" key="4">
    <source>
        <dbReference type="ARBA" id="ARBA00022989"/>
    </source>
</evidence>
<evidence type="ECO:0000259" key="7">
    <source>
        <dbReference type="PROSITE" id="PS50850"/>
    </source>
</evidence>
<dbReference type="Proteomes" id="UP000305202">
    <property type="component" value="Unassembled WGS sequence"/>
</dbReference>
<feature type="transmembrane region" description="Helical" evidence="6">
    <location>
        <begin position="16"/>
        <end position="34"/>
    </location>
</feature>
<dbReference type="InterPro" id="IPR036259">
    <property type="entry name" value="MFS_trans_sf"/>
</dbReference>
<dbReference type="InterPro" id="IPR020846">
    <property type="entry name" value="MFS_dom"/>
</dbReference>
<feature type="transmembrane region" description="Helical" evidence="6">
    <location>
        <begin position="178"/>
        <end position="200"/>
    </location>
</feature>
<feature type="transmembrane region" description="Helical" evidence="6">
    <location>
        <begin position="111"/>
        <end position="132"/>
    </location>
</feature>
<dbReference type="CDD" id="cd17319">
    <property type="entry name" value="MFS_ExuT_GudP_like"/>
    <property type="match status" value="1"/>
</dbReference>
<keyword evidence="3 6" id="KW-0812">Transmembrane</keyword>
<keyword evidence="9" id="KW-1185">Reference proteome</keyword>
<gene>
    <name evidence="8" type="ORF">FCN80_14255</name>
</gene>
<dbReference type="PANTHER" id="PTHR43791">
    <property type="entry name" value="PERMEASE-RELATED"/>
    <property type="match status" value="1"/>
</dbReference>
<feature type="transmembrane region" description="Helical" evidence="6">
    <location>
        <begin position="86"/>
        <end position="105"/>
    </location>
</feature>
<dbReference type="Gene3D" id="1.20.1250.20">
    <property type="entry name" value="MFS general substrate transporter like domains"/>
    <property type="match status" value="2"/>
</dbReference>
<comment type="subcellular location">
    <subcellularLocation>
        <location evidence="1">Membrane</location>
        <topology evidence="1">Multi-pass membrane protein</topology>
    </subcellularLocation>
</comment>
<comment type="caution">
    <text evidence="8">The sequence shown here is derived from an EMBL/GenBank/DDBJ whole genome shotgun (WGS) entry which is preliminary data.</text>
</comment>
<keyword evidence="5 6" id="KW-0472">Membrane</keyword>
<feature type="transmembrane region" description="Helical" evidence="6">
    <location>
        <begin position="283"/>
        <end position="301"/>
    </location>
</feature>
<proteinExistence type="predicted"/>
<accession>A0ABY2SJA5</accession>
<dbReference type="InterPro" id="IPR011701">
    <property type="entry name" value="MFS"/>
</dbReference>
<evidence type="ECO:0000256" key="5">
    <source>
        <dbReference type="ARBA" id="ARBA00023136"/>
    </source>
</evidence>
<feature type="transmembrane region" description="Helical" evidence="6">
    <location>
        <begin position="144"/>
        <end position="166"/>
    </location>
</feature>
<feature type="transmembrane region" description="Helical" evidence="6">
    <location>
        <begin position="54"/>
        <end position="74"/>
    </location>
</feature>
<keyword evidence="2" id="KW-0813">Transport</keyword>
<reference evidence="8 9" key="1">
    <citation type="submission" date="2019-04" db="EMBL/GenBank/DDBJ databases">
        <authorList>
            <person name="Li M."/>
            <person name="Gao C."/>
        </authorList>
    </citation>
    <scope>NUCLEOTIDE SEQUENCE [LARGE SCALE GENOMIC DNA]</scope>
    <source>
        <strain evidence="8 9">BGMRC 2031</strain>
    </source>
</reference>
<keyword evidence="4 6" id="KW-1133">Transmembrane helix</keyword>
<dbReference type="EMBL" id="SZPQ01000019">
    <property type="protein sequence ID" value="TKI05544.1"/>
    <property type="molecule type" value="Genomic_DNA"/>
</dbReference>
<dbReference type="PANTHER" id="PTHR43791:SF36">
    <property type="entry name" value="TRANSPORTER, PUTATIVE (AFU_ORTHOLOGUE AFUA_6G08340)-RELATED"/>
    <property type="match status" value="1"/>
</dbReference>
<feature type="domain" description="Major facilitator superfamily (MFS) profile" evidence="7">
    <location>
        <begin position="20"/>
        <end position="425"/>
    </location>
</feature>
<dbReference type="Pfam" id="PF07690">
    <property type="entry name" value="MFS_1"/>
    <property type="match status" value="1"/>
</dbReference>
<evidence type="ECO:0000256" key="3">
    <source>
        <dbReference type="ARBA" id="ARBA00022692"/>
    </source>
</evidence>
<organism evidence="8 9">
    <name type="scientific">Martelella alba</name>
    <dbReference type="NCBI Taxonomy" id="2590451"/>
    <lineage>
        <taxon>Bacteria</taxon>
        <taxon>Pseudomonadati</taxon>
        <taxon>Pseudomonadota</taxon>
        <taxon>Alphaproteobacteria</taxon>
        <taxon>Hyphomicrobiales</taxon>
        <taxon>Aurantimonadaceae</taxon>
        <taxon>Martelella</taxon>
    </lineage>
</organism>
<sequence length="445" mass="49004">MHAILAEPEKRIMKKVSLKISPLMVLLYMIAYIDRQNISFAKLHMVNSLSLSETAFGLGASLFFIGYLLCEVPSNVFLHKLGAKAWFSRIMLTWGGITVLMAFTTNATMFYLLRFLLGAAEAGLYPGLLYYMTRWFPFAHRPRIIGFLIIASLAANLIGAPLNGLLLSIHGVLGFEGWQWIFIGTGIPALLLIVPILFWLPNSPEKANFLTAEEVEWLSTTLKREQDKHQDHSINGVLKTLKDPRVLLLALVLGFISFGAYGLSYWMPTIVKGFGVSDLNNGFINMIPWLMAVVLLIWMTTKPSRTADPVKNIALPMLVAAMGLAASAFFIATPWLSFLCITMVIMAIFSIQPCFWSLTRFLGNTAAATGLAAINSLANLGGFFAQNTVPAVRDLAQSTSAPMYYLACCMAIGSVVTLVTIRYLHKRENNESTGFHPVTGGKGMS</sequence>
<evidence type="ECO:0000256" key="1">
    <source>
        <dbReference type="ARBA" id="ARBA00004141"/>
    </source>
</evidence>
<evidence type="ECO:0000313" key="8">
    <source>
        <dbReference type="EMBL" id="TKI05544.1"/>
    </source>
</evidence>
<feature type="transmembrane region" description="Helical" evidence="6">
    <location>
        <begin position="313"/>
        <end position="330"/>
    </location>
</feature>
<dbReference type="SUPFAM" id="SSF103473">
    <property type="entry name" value="MFS general substrate transporter"/>
    <property type="match status" value="1"/>
</dbReference>
<evidence type="ECO:0000256" key="6">
    <source>
        <dbReference type="SAM" id="Phobius"/>
    </source>
</evidence>
<feature type="transmembrane region" description="Helical" evidence="6">
    <location>
        <begin position="246"/>
        <end position="263"/>
    </location>
</feature>
<evidence type="ECO:0000256" key="2">
    <source>
        <dbReference type="ARBA" id="ARBA00022448"/>
    </source>
</evidence>
<dbReference type="PROSITE" id="PS50850">
    <property type="entry name" value="MFS"/>
    <property type="match status" value="1"/>
</dbReference>
<feature type="transmembrane region" description="Helical" evidence="6">
    <location>
        <begin position="404"/>
        <end position="424"/>
    </location>
</feature>
<feature type="transmembrane region" description="Helical" evidence="6">
    <location>
        <begin position="336"/>
        <end position="358"/>
    </location>
</feature>
<protein>
    <submittedName>
        <fullName evidence="8">MFS transporter</fullName>
    </submittedName>
</protein>
<evidence type="ECO:0000313" key="9">
    <source>
        <dbReference type="Proteomes" id="UP000305202"/>
    </source>
</evidence>
<name>A0ABY2SJA5_9HYPH</name>